<proteinExistence type="predicted"/>
<gene>
    <name evidence="2" type="ORF">HG535_0F03230</name>
</gene>
<feature type="region of interest" description="Disordered" evidence="1">
    <location>
        <begin position="26"/>
        <end position="150"/>
    </location>
</feature>
<sequence length="319" mass="36466">MDTTEEGYSKMLELQRLAFEKQFGTLESLGYEDKTKTETETELQSNRSSTSGSDASSDEDDEEDEKYYTDTDDASEAGPDSEDDAQQHVKQPRVIKFNGPSDTYVPPTRHEIKQLRTGRPLKTHPDENAHKRKTENPSGNASDEEDNEAENLKNDLELQRFLKESHLLNAFDSNSYDDDTIVGKARSRTLEMRLKTISATNGRHQKLNKLEKVPINIRKGMINKHMKKIAQHEQEARDGGVVLSHIKKGEFRKIDATYKNDIERRIGTTIKKQHHSDRKNRQRGLKINTVGQSTRNGLIISKHDIERINGGSNHKKSRR</sequence>
<dbReference type="GeneID" id="59237571"/>
<dbReference type="GO" id="GO:0005730">
    <property type="term" value="C:nucleolus"/>
    <property type="evidence" value="ECO:0007669"/>
    <property type="project" value="TreeGrafter"/>
</dbReference>
<organism evidence="2 3">
    <name type="scientific">Zygotorulaspora mrakii</name>
    <name type="common">Zygosaccharomyces mrakii</name>
    <dbReference type="NCBI Taxonomy" id="42260"/>
    <lineage>
        <taxon>Eukaryota</taxon>
        <taxon>Fungi</taxon>
        <taxon>Dikarya</taxon>
        <taxon>Ascomycota</taxon>
        <taxon>Saccharomycotina</taxon>
        <taxon>Saccharomycetes</taxon>
        <taxon>Saccharomycetales</taxon>
        <taxon>Saccharomycetaceae</taxon>
        <taxon>Zygotorulaspora</taxon>
    </lineage>
</organism>
<dbReference type="PANTHER" id="PTHR28096:SF1">
    <property type="entry name" value="PROTEIN FAF1"/>
    <property type="match status" value="1"/>
</dbReference>
<dbReference type="OrthoDB" id="5556956at2759"/>
<dbReference type="EMBL" id="CP058609">
    <property type="protein sequence ID" value="QLG73812.1"/>
    <property type="molecule type" value="Genomic_DNA"/>
</dbReference>
<dbReference type="Proteomes" id="UP000509704">
    <property type="component" value="Chromosome 6"/>
</dbReference>
<keyword evidence="3" id="KW-1185">Reference proteome</keyword>
<evidence type="ECO:0008006" key="4">
    <source>
        <dbReference type="Google" id="ProtNLM"/>
    </source>
</evidence>
<dbReference type="InterPro" id="IPR053030">
    <property type="entry name" value="Ribosomal_biogenesis_FAF1-like"/>
</dbReference>
<dbReference type="KEGG" id="zmk:HG535_0F03230"/>
<dbReference type="RefSeq" id="XP_037145538.1">
    <property type="nucleotide sequence ID" value="XM_037289643.1"/>
</dbReference>
<evidence type="ECO:0000313" key="2">
    <source>
        <dbReference type="EMBL" id="QLG73812.1"/>
    </source>
</evidence>
<evidence type="ECO:0000256" key="1">
    <source>
        <dbReference type="SAM" id="MobiDB-lite"/>
    </source>
</evidence>
<dbReference type="PANTHER" id="PTHR28096">
    <property type="entry name" value="PROTEIN FAF1"/>
    <property type="match status" value="1"/>
</dbReference>
<reference evidence="2 3" key="1">
    <citation type="submission" date="2020-07" db="EMBL/GenBank/DDBJ databases">
        <title>The yeast mating-type switching endonuclease HO is a domesticated member of an unorthodox homing genetic element family.</title>
        <authorList>
            <person name="Coughlan A.Y."/>
            <person name="Lombardi L."/>
            <person name="Braun-Galleani S."/>
            <person name="Martos A.R."/>
            <person name="Galeote V."/>
            <person name="Bigey F."/>
            <person name="Dequin S."/>
            <person name="Byrne K.P."/>
            <person name="Wolfe K.H."/>
        </authorList>
    </citation>
    <scope>NUCLEOTIDE SEQUENCE [LARGE SCALE GENOMIC DNA]</scope>
    <source>
        <strain evidence="2 3">NRRL Y-6702</strain>
    </source>
</reference>
<dbReference type="AlphaFoldDB" id="A0A7H9B7V6"/>
<accession>A0A7H9B7V6</accession>
<name>A0A7H9B7V6_ZYGMR</name>
<evidence type="ECO:0000313" key="3">
    <source>
        <dbReference type="Proteomes" id="UP000509704"/>
    </source>
</evidence>
<protein>
    <recommendedName>
        <fullName evidence="4">Protein FAF1</fullName>
    </recommendedName>
</protein>
<dbReference type="GO" id="GO:0000462">
    <property type="term" value="P:maturation of SSU-rRNA from tricistronic rRNA transcript (SSU-rRNA, 5.8S rRNA, LSU-rRNA)"/>
    <property type="evidence" value="ECO:0007669"/>
    <property type="project" value="TreeGrafter"/>
</dbReference>
<feature type="compositionally biased region" description="Acidic residues" evidence="1">
    <location>
        <begin position="56"/>
        <end position="84"/>
    </location>
</feature>